<dbReference type="Pfam" id="PF02837">
    <property type="entry name" value="Glyco_hydro_2_N"/>
    <property type="match status" value="1"/>
</dbReference>
<dbReference type="SUPFAM" id="SSF49785">
    <property type="entry name" value="Galactose-binding domain-like"/>
    <property type="match status" value="1"/>
</dbReference>
<dbReference type="Pfam" id="PF00703">
    <property type="entry name" value="Glyco_hydro_2"/>
    <property type="match status" value="1"/>
</dbReference>
<dbReference type="Proteomes" id="UP001209076">
    <property type="component" value="Unassembled WGS sequence"/>
</dbReference>
<keyword evidence="2" id="KW-0378">Hydrolase</keyword>
<dbReference type="Gene3D" id="3.20.20.80">
    <property type="entry name" value="Glycosidases"/>
    <property type="match status" value="1"/>
</dbReference>
<evidence type="ECO:0008006" key="9">
    <source>
        <dbReference type="Google" id="ProtNLM"/>
    </source>
</evidence>
<dbReference type="InterPro" id="IPR036156">
    <property type="entry name" value="Beta-gal/glucu_dom_sf"/>
</dbReference>
<evidence type="ECO:0000256" key="2">
    <source>
        <dbReference type="ARBA" id="ARBA00022801"/>
    </source>
</evidence>
<dbReference type="Gene3D" id="2.60.120.260">
    <property type="entry name" value="Galactose-binding domain-like"/>
    <property type="match status" value="1"/>
</dbReference>
<dbReference type="Gene3D" id="2.60.40.10">
    <property type="entry name" value="Immunoglobulins"/>
    <property type="match status" value="1"/>
</dbReference>
<dbReference type="RefSeq" id="WP_262095581.1">
    <property type="nucleotide sequence ID" value="NZ_JAOEGN010000002.1"/>
</dbReference>
<evidence type="ECO:0000259" key="4">
    <source>
        <dbReference type="Pfam" id="PF00703"/>
    </source>
</evidence>
<feature type="domain" description="Glycosyl hydrolases family 2 sugar binding" evidence="6">
    <location>
        <begin position="75"/>
        <end position="165"/>
    </location>
</feature>
<dbReference type="PANTHER" id="PTHR42732:SF2">
    <property type="entry name" value="BETA-MANNOSIDASE"/>
    <property type="match status" value="1"/>
</dbReference>
<name>A0ABT2PVA5_9MOLU</name>
<evidence type="ECO:0000256" key="3">
    <source>
        <dbReference type="ARBA" id="ARBA00023295"/>
    </source>
</evidence>
<dbReference type="InterPro" id="IPR006102">
    <property type="entry name" value="Ig-like_GH2"/>
</dbReference>
<comment type="caution">
    <text evidence="7">The sequence shown here is derived from an EMBL/GenBank/DDBJ whole genome shotgun (WGS) entry which is preliminary data.</text>
</comment>
<protein>
    <recommendedName>
        <fullName evidence="9">Beta-galactosidase</fullName>
    </recommendedName>
</protein>
<dbReference type="InterPro" id="IPR017853">
    <property type="entry name" value="GH"/>
</dbReference>
<evidence type="ECO:0000256" key="1">
    <source>
        <dbReference type="ARBA" id="ARBA00007401"/>
    </source>
</evidence>
<comment type="similarity">
    <text evidence="1">Belongs to the glycosyl hydrolase 2 family.</text>
</comment>
<dbReference type="InterPro" id="IPR006104">
    <property type="entry name" value="Glyco_hydro_2_N"/>
</dbReference>
<dbReference type="SUPFAM" id="SSF51445">
    <property type="entry name" value="(Trans)glycosidases"/>
    <property type="match status" value="1"/>
</dbReference>
<dbReference type="PANTHER" id="PTHR42732">
    <property type="entry name" value="BETA-GALACTOSIDASE"/>
    <property type="match status" value="1"/>
</dbReference>
<sequence length="585" mass="68432">MKVLLTPYAPKPDEPVLQEYPRPQLKRDSYLNLNGDWDFEISKNKTIHGYTKKIRVPFSPESVLSNVSETLGIDDYAIYRKTVELPKGFLKDRLILHFGAVDQTADIYINQNLVLTHVGGYVPFSIDITEYVVDSSFEISLRIQDLSDTSYHLTGKQRLTPGGIFYTAQSGIWQTVWLESVPKTYIEDLTLTPNYYDQSLSIKIHSRQLERVKVDVYYEEQFLFSQFFETHDITLKMNPFYPWSPETPNLYRLHIQYGDDFVESYAGIRSFERKKTKNGTQQFYLNGKPYFQTGVLDQGYYSDGLLTPPSDQAMIDDILLMKQMGFNMLRKHIKMEPLRWYYHCDRLGMLVWQDMMSGTENKNVVFHHVLAILGIHLSDRFKGLFGRKNPIGRDLYEKDLDTMIRTLKNVPSICTWVPFNEAWGQFDTIRIHDKVKQLDPTRLIDHASGWSDHRNGDYHSRHIYFQPIRFKRRAARKRILALTEFGGYSLAIEGHRFNETSIFGYRVYKSESELETALDNLYSNVLTKQVRKGLSALVYTQLSDVEEEVNGFITYDRQKIKVDIDTMKTWNNHLIDLFNEQEKNS</sequence>
<gene>
    <name evidence="7" type="ORF">N7603_01645</name>
</gene>
<dbReference type="InterPro" id="IPR008979">
    <property type="entry name" value="Galactose-bd-like_sf"/>
</dbReference>
<keyword evidence="3" id="KW-0326">Glycosidase</keyword>
<proteinExistence type="inferred from homology"/>
<reference evidence="8" key="1">
    <citation type="submission" date="2023-07" db="EMBL/GenBank/DDBJ databases">
        <title>Novel Mycoplasma species identified in domestic and wild animals.</title>
        <authorList>
            <person name="Volokhov D.V."/>
            <person name="Furtak V.A."/>
            <person name="Zagorodnyaya T.A."/>
        </authorList>
    </citation>
    <scope>NUCLEOTIDE SEQUENCE [LARGE SCALE GENOMIC DNA]</scope>
    <source>
        <strain evidence="8">92-19</strain>
    </source>
</reference>
<dbReference type="InterPro" id="IPR013783">
    <property type="entry name" value="Ig-like_fold"/>
</dbReference>
<evidence type="ECO:0000313" key="8">
    <source>
        <dbReference type="Proteomes" id="UP001209076"/>
    </source>
</evidence>
<dbReference type="InterPro" id="IPR006103">
    <property type="entry name" value="Glyco_hydro_2_cat"/>
</dbReference>
<accession>A0ABT2PVA5</accession>
<dbReference type="InterPro" id="IPR051913">
    <property type="entry name" value="GH2_Domain-Containing"/>
</dbReference>
<dbReference type="SUPFAM" id="SSF49303">
    <property type="entry name" value="beta-Galactosidase/glucuronidase domain"/>
    <property type="match status" value="1"/>
</dbReference>
<organism evidence="7 8">
    <name type="scientific">Paracholeplasma vituli</name>
    <dbReference type="NCBI Taxonomy" id="69473"/>
    <lineage>
        <taxon>Bacteria</taxon>
        <taxon>Bacillati</taxon>
        <taxon>Mycoplasmatota</taxon>
        <taxon>Mollicutes</taxon>
        <taxon>Acholeplasmatales</taxon>
        <taxon>Acholeplasmataceae</taxon>
        <taxon>Paracholeplasma</taxon>
    </lineage>
</organism>
<feature type="domain" description="Glycoside hydrolase family 2 immunoglobulin-like beta-sandwich" evidence="4">
    <location>
        <begin position="189"/>
        <end position="268"/>
    </location>
</feature>
<keyword evidence="8" id="KW-1185">Reference proteome</keyword>
<feature type="domain" description="Glycoside hydrolase family 2 catalytic" evidence="5">
    <location>
        <begin position="281"/>
        <end position="449"/>
    </location>
</feature>
<evidence type="ECO:0000259" key="6">
    <source>
        <dbReference type="Pfam" id="PF02837"/>
    </source>
</evidence>
<dbReference type="Pfam" id="PF02836">
    <property type="entry name" value="Glyco_hydro_2_C"/>
    <property type="match status" value="1"/>
</dbReference>
<evidence type="ECO:0000259" key="5">
    <source>
        <dbReference type="Pfam" id="PF02836"/>
    </source>
</evidence>
<evidence type="ECO:0000313" key="7">
    <source>
        <dbReference type="EMBL" id="MCU0104356.1"/>
    </source>
</evidence>
<dbReference type="EMBL" id="JAOEGN010000002">
    <property type="protein sequence ID" value="MCU0104356.1"/>
    <property type="molecule type" value="Genomic_DNA"/>
</dbReference>